<dbReference type="PANTHER" id="PTHR32322">
    <property type="entry name" value="INNER MEMBRANE TRANSPORTER"/>
    <property type="match status" value="1"/>
</dbReference>
<feature type="transmembrane region" description="Helical" evidence="6">
    <location>
        <begin position="216"/>
        <end position="235"/>
    </location>
</feature>
<keyword evidence="5 6" id="KW-0472">Membrane</keyword>
<feature type="transmembrane region" description="Helical" evidence="6">
    <location>
        <begin position="126"/>
        <end position="143"/>
    </location>
</feature>
<feature type="transmembrane region" description="Helical" evidence="6">
    <location>
        <begin position="100"/>
        <end position="119"/>
    </location>
</feature>
<evidence type="ECO:0000256" key="6">
    <source>
        <dbReference type="SAM" id="Phobius"/>
    </source>
</evidence>
<feature type="transmembrane region" description="Helical" evidence="6">
    <location>
        <begin position="12"/>
        <end position="32"/>
    </location>
</feature>
<evidence type="ECO:0000313" key="9">
    <source>
        <dbReference type="Proteomes" id="UP000182350"/>
    </source>
</evidence>
<organism evidence="8 9">
    <name type="scientific">Marinospirillum alkaliphilum DSM 21637</name>
    <dbReference type="NCBI Taxonomy" id="1122209"/>
    <lineage>
        <taxon>Bacteria</taxon>
        <taxon>Pseudomonadati</taxon>
        <taxon>Pseudomonadota</taxon>
        <taxon>Gammaproteobacteria</taxon>
        <taxon>Oceanospirillales</taxon>
        <taxon>Oceanospirillaceae</taxon>
        <taxon>Marinospirillum</taxon>
    </lineage>
</organism>
<evidence type="ECO:0000256" key="1">
    <source>
        <dbReference type="ARBA" id="ARBA00004651"/>
    </source>
</evidence>
<keyword evidence="3 6" id="KW-0812">Transmembrane</keyword>
<feature type="transmembrane region" description="Helical" evidence="6">
    <location>
        <begin position="155"/>
        <end position="174"/>
    </location>
</feature>
<dbReference type="GO" id="GO:0005886">
    <property type="term" value="C:plasma membrane"/>
    <property type="evidence" value="ECO:0007669"/>
    <property type="project" value="UniProtKB-SubCell"/>
</dbReference>
<dbReference type="SUPFAM" id="SSF103481">
    <property type="entry name" value="Multidrug resistance efflux transporter EmrE"/>
    <property type="match status" value="2"/>
</dbReference>
<evidence type="ECO:0000256" key="5">
    <source>
        <dbReference type="ARBA" id="ARBA00023136"/>
    </source>
</evidence>
<sequence>MNLRISNLQAHLALLLAMLIWGSSFTLLKITIDVMPAMQVMFFRMLVGSVVLLLFVRWWLRGVKYQKGDWKWLLAMAAFEPCLYFLFEGLALKYTSASQAGLITSILPLMIAAGAWLFLKEQIKKRQWFGFTLAVAGVVWMSAHSEVSSSAPNPLLGNFLEVLAMVSAVGYTLLVKKLTSRYNPVFLTAFQTFVGAVFFLPLALSQPLPTHVEPQVIWGIIYMGAVVSLGAYGLYNIALSRLPATITGAYINLIPVFALVFALVVLKDNINLQQWLAVLVIFTGIGISQYQQRLRGAETPLPPAPHA</sequence>
<dbReference type="AlphaFoldDB" id="A0A1K1XG29"/>
<keyword evidence="9" id="KW-1185">Reference proteome</keyword>
<reference evidence="8 9" key="1">
    <citation type="submission" date="2016-11" db="EMBL/GenBank/DDBJ databases">
        <authorList>
            <person name="Jaros S."/>
            <person name="Januszkiewicz K."/>
            <person name="Wedrychowicz H."/>
        </authorList>
    </citation>
    <scope>NUCLEOTIDE SEQUENCE [LARGE SCALE GENOMIC DNA]</scope>
    <source>
        <strain evidence="8 9">DSM 21637</strain>
    </source>
</reference>
<feature type="domain" description="EamA" evidence="7">
    <location>
        <begin position="10"/>
        <end position="142"/>
    </location>
</feature>
<dbReference type="Pfam" id="PF00892">
    <property type="entry name" value="EamA"/>
    <property type="match status" value="2"/>
</dbReference>
<dbReference type="PANTHER" id="PTHR32322:SF18">
    <property type="entry name" value="S-ADENOSYLMETHIONINE_S-ADENOSYLHOMOCYSTEINE TRANSPORTER"/>
    <property type="match status" value="1"/>
</dbReference>
<protein>
    <submittedName>
        <fullName evidence="8">Threonine/homoserine efflux transporter RhtA</fullName>
    </submittedName>
</protein>
<evidence type="ECO:0000256" key="4">
    <source>
        <dbReference type="ARBA" id="ARBA00022989"/>
    </source>
</evidence>
<feature type="transmembrane region" description="Helical" evidence="6">
    <location>
        <begin position="38"/>
        <end position="60"/>
    </location>
</feature>
<keyword evidence="4 6" id="KW-1133">Transmembrane helix</keyword>
<evidence type="ECO:0000256" key="3">
    <source>
        <dbReference type="ARBA" id="ARBA00022692"/>
    </source>
</evidence>
<accession>A0A1K1XG29</accession>
<dbReference type="EMBL" id="FPJW01000006">
    <property type="protein sequence ID" value="SFX48029.1"/>
    <property type="molecule type" value="Genomic_DNA"/>
</dbReference>
<comment type="subcellular location">
    <subcellularLocation>
        <location evidence="1">Cell membrane</location>
        <topology evidence="1">Multi-pass membrane protein</topology>
    </subcellularLocation>
</comment>
<dbReference type="Proteomes" id="UP000182350">
    <property type="component" value="Unassembled WGS sequence"/>
</dbReference>
<dbReference type="InterPro" id="IPR000620">
    <property type="entry name" value="EamA_dom"/>
</dbReference>
<feature type="domain" description="EamA" evidence="7">
    <location>
        <begin position="156"/>
        <end position="286"/>
    </location>
</feature>
<dbReference type="STRING" id="1122209.SAMN02745752_01792"/>
<feature type="transmembrane region" description="Helical" evidence="6">
    <location>
        <begin position="186"/>
        <end position="204"/>
    </location>
</feature>
<name>A0A1K1XG29_9GAMM</name>
<dbReference type="RefSeq" id="WP_245770415.1">
    <property type="nucleotide sequence ID" value="NZ_FPJW01000006.1"/>
</dbReference>
<dbReference type="InterPro" id="IPR037185">
    <property type="entry name" value="EmrE-like"/>
</dbReference>
<keyword evidence="2" id="KW-1003">Cell membrane</keyword>
<evidence type="ECO:0000313" key="8">
    <source>
        <dbReference type="EMBL" id="SFX48029.1"/>
    </source>
</evidence>
<feature type="transmembrane region" description="Helical" evidence="6">
    <location>
        <begin position="72"/>
        <end position="94"/>
    </location>
</feature>
<proteinExistence type="predicted"/>
<evidence type="ECO:0000256" key="2">
    <source>
        <dbReference type="ARBA" id="ARBA00022475"/>
    </source>
</evidence>
<gene>
    <name evidence="8" type="ORF">SAMN02745752_01792</name>
</gene>
<feature type="transmembrane region" description="Helical" evidence="6">
    <location>
        <begin position="247"/>
        <end position="266"/>
    </location>
</feature>
<dbReference type="InterPro" id="IPR050638">
    <property type="entry name" value="AA-Vitamin_Transporters"/>
</dbReference>
<evidence type="ECO:0000259" key="7">
    <source>
        <dbReference type="Pfam" id="PF00892"/>
    </source>
</evidence>
<dbReference type="Gene3D" id="1.10.3730.20">
    <property type="match status" value="1"/>
</dbReference>
<feature type="transmembrane region" description="Helical" evidence="6">
    <location>
        <begin position="272"/>
        <end position="290"/>
    </location>
</feature>